<comment type="caution">
    <text evidence="11">The sequence shown here is derived from an EMBL/GenBank/DDBJ whole genome shotgun (WGS) entry which is preliminary data.</text>
</comment>
<dbReference type="Pfam" id="PF12792">
    <property type="entry name" value="CSS-motif"/>
    <property type="match status" value="1"/>
</dbReference>
<dbReference type="GO" id="GO:0071111">
    <property type="term" value="F:cyclic-guanylate-specific phosphodiesterase activity"/>
    <property type="evidence" value="ECO:0007669"/>
    <property type="project" value="UniProtKB-EC"/>
</dbReference>
<accession>A0A5R9LJR2</accession>
<dbReference type="EMBL" id="VCHQ01000009">
    <property type="protein sequence ID" value="TLV20516.1"/>
    <property type="molecule type" value="Genomic_DNA"/>
</dbReference>
<proteinExistence type="predicted"/>
<keyword evidence="3" id="KW-1003">Cell membrane</keyword>
<evidence type="ECO:0000313" key="11">
    <source>
        <dbReference type="EMBL" id="TLV20516.1"/>
    </source>
</evidence>
<gene>
    <name evidence="11" type="ORF">FE839_07540</name>
</gene>
<reference evidence="11 12" key="1">
    <citation type="submission" date="2019-05" db="EMBL/GenBank/DDBJ databases">
        <title>Genome sequence of Klebsiella sp strain TOUT106.</title>
        <authorList>
            <person name="Rahi P."/>
            <person name="Chaudhari D."/>
        </authorList>
    </citation>
    <scope>NUCLEOTIDE SEQUENCE [LARGE SCALE GENOMIC DNA]</scope>
    <source>
        <strain evidence="11 12">TOUT106</strain>
    </source>
</reference>
<evidence type="ECO:0000256" key="7">
    <source>
        <dbReference type="ARBA" id="ARBA00022989"/>
    </source>
</evidence>
<keyword evidence="7" id="KW-1133">Transmembrane helix</keyword>
<organism evidence="11 12">
    <name type="scientific">Klebsiella indica</name>
    <dbReference type="NCBI Taxonomy" id="2582917"/>
    <lineage>
        <taxon>Bacteria</taxon>
        <taxon>Pseudomonadati</taxon>
        <taxon>Pseudomonadota</taxon>
        <taxon>Gammaproteobacteria</taxon>
        <taxon>Enterobacterales</taxon>
        <taxon>Enterobacteriaceae</taxon>
        <taxon>Klebsiella/Raoultella group</taxon>
        <taxon>Klebsiella</taxon>
    </lineage>
</organism>
<dbReference type="InterPro" id="IPR050706">
    <property type="entry name" value="Cyclic-di-GMP_PDE-like"/>
</dbReference>
<evidence type="ECO:0000256" key="1">
    <source>
        <dbReference type="ARBA" id="ARBA00004651"/>
    </source>
</evidence>
<evidence type="ECO:0000256" key="2">
    <source>
        <dbReference type="ARBA" id="ARBA00012282"/>
    </source>
</evidence>
<evidence type="ECO:0000256" key="8">
    <source>
        <dbReference type="ARBA" id="ARBA00023136"/>
    </source>
</evidence>
<evidence type="ECO:0000256" key="3">
    <source>
        <dbReference type="ARBA" id="ARBA00022475"/>
    </source>
</evidence>
<feature type="domain" description="EAL" evidence="10">
    <location>
        <begin position="266"/>
        <end position="515"/>
    </location>
</feature>
<dbReference type="InterPro" id="IPR024744">
    <property type="entry name" value="CSS-motif_dom"/>
</dbReference>
<keyword evidence="6" id="KW-0378">Hydrolase</keyword>
<evidence type="ECO:0000313" key="12">
    <source>
        <dbReference type="Proteomes" id="UP000307430"/>
    </source>
</evidence>
<sequence length="521" mass="57871">MQTAQKFITAYRRRRILVCLLVALFSLTTTLVIRFISQRSLNQQEVQTATDKMVVAMDNILRPLEAQHTTLLQLINTPCQDAKLTLRKLAATLQTVRSIALVQSKILYCSSIFGQRHIPINQLQPALPTAHPLLTFSNDASLLKGSPVLIQWYPDSRNGTDGVMLVINIELLGKLIFDVKSPLISGIGLKVGEKSLISGTGLINQDALSGERIIYRQRSTAFPFTINVSGPGASAVALHELPGELPLALIISLLMTGIAWLATAGRMSFSREINLGITAQEFALWCQPLQDLRTRQCCGVEILLRWNNPRKGAISPDVFIPIAEAHNLIVPLTRYVIAHTANNLALFPQDKHFHIGINVAARHFANGELLRDLQHYWFSIHPPQQLVVELTERDMLQEGDQHMAEHLHNAGALLAVDDFGTGNSSLSWLEKLRPDVLKIDKSFTSAIGIDSVNATVTDMIIALAHRLNIVTVAEGVETREQEAYLRDNGVNLLQGFYYARPMPIDEFPQWLASAKRRDISS</sequence>
<evidence type="ECO:0000256" key="4">
    <source>
        <dbReference type="ARBA" id="ARBA00022636"/>
    </source>
</evidence>
<dbReference type="PANTHER" id="PTHR33121">
    <property type="entry name" value="CYCLIC DI-GMP PHOSPHODIESTERASE PDEF"/>
    <property type="match status" value="1"/>
</dbReference>
<dbReference type="EC" id="3.1.4.52" evidence="2"/>
<dbReference type="InterPro" id="IPR035919">
    <property type="entry name" value="EAL_sf"/>
</dbReference>
<dbReference type="Pfam" id="PF00563">
    <property type="entry name" value="EAL"/>
    <property type="match status" value="1"/>
</dbReference>
<dbReference type="RefSeq" id="WP_138360228.1">
    <property type="nucleotide sequence ID" value="NZ_VCHQ01000009.1"/>
</dbReference>
<evidence type="ECO:0000259" key="10">
    <source>
        <dbReference type="PROSITE" id="PS50883"/>
    </source>
</evidence>
<dbReference type="Gene3D" id="3.20.20.450">
    <property type="entry name" value="EAL domain"/>
    <property type="match status" value="1"/>
</dbReference>
<evidence type="ECO:0000256" key="9">
    <source>
        <dbReference type="ARBA" id="ARBA00034290"/>
    </source>
</evidence>
<dbReference type="SUPFAM" id="SSF141868">
    <property type="entry name" value="EAL domain-like"/>
    <property type="match status" value="1"/>
</dbReference>
<evidence type="ECO:0000256" key="6">
    <source>
        <dbReference type="ARBA" id="ARBA00022801"/>
    </source>
</evidence>
<comment type="catalytic activity">
    <reaction evidence="9">
        <text>3',3'-c-di-GMP + H2O = 5'-phosphoguanylyl(3'-&gt;5')guanosine + H(+)</text>
        <dbReference type="Rhea" id="RHEA:24902"/>
        <dbReference type="ChEBI" id="CHEBI:15377"/>
        <dbReference type="ChEBI" id="CHEBI:15378"/>
        <dbReference type="ChEBI" id="CHEBI:58754"/>
        <dbReference type="ChEBI" id="CHEBI:58805"/>
        <dbReference type="EC" id="3.1.4.52"/>
    </reaction>
</comment>
<dbReference type="PANTHER" id="PTHR33121:SF79">
    <property type="entry name" value="CYCLIC DI-GMP PHOSPHODIESTERASE PDED-RELATED"/>
    <property type="match status" value="1"/>
</dbReference>
<dbReference type="SMART" id="SM00052">
    <property type="entry name" value="EAL"/>
    <property type="match status" value="1"/>
</dbReference>
<keyword evidence="4" id="KW-0973">c-di-GMP</keyword>
<protein>
    <recommendedName>
        <fullName evidence="2">cyclic-guanylate-specific phosphodiesterase</fullName>
        <ecNumber evidence="2">3.1.4.52</ecNumber>
    </recommendedName>
</protein>
<keyword evidence="12" id="KW-1185">Reference proteome</keyword>
<dbReference type="GO" id="GO:0005886">
    <property type="term" value="C:plasma membrane"/>
    <property type="evidence" value="ECO:0007669"/>
    <property type="project" value="UniProtKB-SubCell"/>
</dbReference>
<dbReference type="CDD" id="cd01948">
    <property type="entry name" value="EAL"/>
    <property type="match status" value="1"/>
</dbReference>
<keyword evidence="5" id="KW-0812">Transmembrane</keyword>
<keyword evidence="8" id="KW-0472">Membrane</keyword>
<dbReference type="Proteomes" id="UP000307430">
    <property type="component" value="Unassembled WGS sequence"/>
</dbReference>
<dbReference type="AlphaFoldDB" id="A0A5R9LJR2"/>
<comment type="subcellular location">
    <subcellularLocation>
        <location evidence="1">Cell membrane</location>
        <topology evidence="1">Multi-pass membrane protein</topology>
    </subcellularLocation>
</comment>
<name>A0A5R9LJR2_9ENTR</name>
<dbReference type="InterPro" id="IPR001633">
    <property type="entry name" value="EAL_dom"/>
</dbReference>
<evidence type="ECO:0000256" key="5">
    <source>
        <dbReference type="ARBA" id="ARBA00022692"/>
    </source>
</evidence>
<dbReference type="PROSITE" id="PS50883">
    <property type="entry name" value="EAL"/>
    <property type="match status" value="1"/>
</dbReference>